<accession>A0A5N4AFM3</accession>
<keyword evidence="1" id="KW-0472">Membrane</keyword>
<evidence type="ECO:0000256" key="1">
    <source>
        <dbReference type="SAM" id="Phobius"/>
    </source>
</evidence>
<dbReference type="OrthoDB" id="17255at2759"/>
<reference evidence="3 4" key="1">
    <citation type="journal article" date="2018" name="Elife">
        <title>Firefly genomes illuminate parallel origins of bioluminescence in beetles.</title>
        <authorList>
            <person name="Fallon T.R."/>
            <person name="Lower S.E."/>
            <person name="Chang C.H."/>
            <person name="Bessho-Uehara M."/>
            <person name="Martin G.J."/>
            <person name="Bewick A.J."/>
            <person name="Behringer M."/>
            <person name="Debat H.J."/>
            <person name="Wong I."/>
            <person name="Day J.C."/>
            <person name="Suvorov A."/>
            <person name="Silva C.J."/>
            <person name="Stanger-Hall K.F."/>
            <person name="Hall D.W."/>
            <person name="Schmitz R.J."/>
            <person name="Nelson D.R."/>
            <person name="Lewis S.M."/>
            <person name="Shigenobu S."/>
            <person name="Bybee S.M."/>
            <person name="Larracuente A.M."/>
            <person name="Oba Y."/>
            <person name="Weng J.K."/>
        </authorList>
    </citation>
    <scope>NUCLEOTIDE SEQUENCE [LARGE SCALE GENOMIC DNA]</scope>
    <source>
        <strain evidence="3">1611_PpyrPB1</strain>
        <tissue evidence="3">Whole body</tissue>
    </source>
</reference>
<keyword evidence="1" id="KW-0812">Transmembrane</keyword>
<evidence type="ECO:0000313" key="3">
    <source>
        <dbReference type="EMBL" id="KAB0796140.1"/>
    </source>
</evidence>
<comment type="caution">
    <text evidence="3">The sequence shown here is derived from an EMBL/GenBank/DDBJ whole genome shotgun (WGS) entry which is preliminary data.</text>
</comment>
<keyword evidence="4" id="KW-1185">Reference proteome</keyword>
<gene>
    <name evidence="3" type="ORF">PPYR_10201</name>
</gene>
<keyword evidence="1" id="KW-1133">Transmembrane helix</keyword>
<feature type="domain" description="MOSC" evidence="2">
    <location>
        <begin position="175"/>
        <end position="325"/>
    </location>
</feature>
<name>A0A5N4AFM3_PHOPY</name>
<dbReference type="Pfam" id="PF03476">
    <property type="entry name" value="MOSC_N"/>
    <property type="match status" value="1"/>
</dbReference>
<dbReference type="AlphaFoldDB" id="A0A5N4AFM3"/>
<dbReference type="PANTHER" id="PTHR14237">
    <property type="entry name" value="MOLYBDOPTERIN COFACTOR SULFURASE MOSC"/>
    <property type="match status" value="1"/>
</dbReference>
<feature type="transmembrane region" description="Helical" evidence="1">
    <location>
        <begin position="6"/>
        <end position="24"/>
    </location>
</feature>
<dbReference type="SUPFAM" id="SSF141673">
    <property type="entry name" value="MOSC N-terminal domain-like"/>
    <property type="match status" value="1"/>
</dbReference>
<proteinExistence type="predicted"/>
<dbReference type="PANTHER" id="PTHR14237:SF19">
    <property type="entry name" value="MITOCHONDRIAL AMIDOXIME REDUCING COMPONENT 1"/>
    <property type="match status" value="1"/>
</dbReference>
<dbReference type="PROSITE" id="PS51340">
    <property type="entry name" value="MOSC"/>
    <property type="match status" value="1"/>
</dbReference>
<dbReference type="InterPro" id="IPR005303">
    <property type="entry name" value="MOCOS_middle"/>
</dbReference>
<evidence type="ECO:0000313" key="4">
    <source>
        <dbReference type="Proteomes" id="UP000327044"/>
    </source>
</evidence>
<dbReference type="EMBL" id="VVIM01000007">
    <property type="protein sequence ID" value="KAB0796140.1"/>
    <property type="molecule type" value="Genomic_DNA"/>
</dbReference>
<protein>
    <recommendedName>
        <fullName evidence="2">MOSC domain-containing protein</fullName>
    </recommendedName>
</protein>
<dbReference type="Proteomes" id="UP000327044">
    <property type="component" value="Unassembled WGS sequence"/>
</dbReference>
<dbReference type="FunCoup" id="A0A5N4AFM3">
    <property type="interactions" value="41"/>
</dbReference>
<dbReference type="GO" id="GO:0030170">
    <property type="term" value="F:pyridoxal phosphate binding"/>
    <property type="evidence" value="ECO:0007669"/>
    <property type="project" value="InterPro"/>
</dbReference>
<sequence length="327" mass="36646">MINKSIVSAITLIGSAVGVVCYFYRRSRKICWKPIGTVGDLLIYPLKSGRRVSIKSAVCTQFGLEAGMLKDRCLVVYNEETKAFQTARNFPRLLLIETKTNKGGFTLISPGTVPLGITIPKLGNSREDYVVMWNGEKVFTIDCGDEAAEWISKTLLGYCYGLRLGYHDGSRKRDIRKFHSRYIEMYPKLKRATSGKYSDLSTILLLTDSSVNDVISRVTNVSKHNFRPNIVIGGANIEPYSEDNWDRIKVGDVVLKSVMPCPRCSITTIDPESGLHNEGFEPITTMKKYRKLTKYNSGLSYPNLGVYMSVEHPGRICVGDVVYIPDN</sequence>
<dbReference type="GO" id="GO:0003824">
    <property type="term" value="F:catalytic activity"/>
    <property type="evidence" value="ECO:0007669"/>
    <property type="project" value="InterPro"/>
</dbReference>
<evidence type="ECO:0000259" key="2">
    <source>
        <dbReference type="PROSITE" id="PS51340"/>
    </source>
</evidence>
<dbReference type="InterPro" id="IPR011037">
    <property type="entry name" value="Pyrv_Knase-like_insert_dom_sf"/>
</dbReference>
<dbReference type="GO" id="GO:0030151">
    <property type="term" value="F:molybdenum ion binding"/>
    <property type="evidence" value="ECO:0007669"/>
    <property type="project" value="InterPro"/>
</dbReference>
<dbReference type="InterPro" id="IPR005302">
    <property type="entry name" value="MoCF_Sase_C"/>
</dbReference>
<dbReference type="SUPFAM" id="SSF50800">
    <property type="entry name" value="PK beta-barrel domain-like"/>
    <property type="match status" value="1"/>
</dbReference>
<organism evidence="3 4">
    <name type="scientific">Photinus pyralis</name>
    <name type="common">Common eastern firefly</name>
    <name type="synonym">Lampyris pyralis</name>
    <dbReference type="NCBI Taxonomy" id="7054"/>
    <lineage>
        <taxon>Eukaryota</taxon>
        <taxon>Metazoa</taxon>
        <taxon>Ecdysozoa</taxon>
        <taxon>Arthropoda</taxon>
        <taxon>Hexapoda</taxon>
        <taxon>Insecta</taxon>
        <taxon>Pterygota</taxon>
        <taxon>Neoptera</taxon>
        <taxon>Endopterygota</taxon>
        <taxon>Coleoptera</taxon>
        <taxon>Polyphaga</taxon>
        <taxon>Elateriformia</taxon>
        <taxon>Elateroidea</taxon>
        <taxon>Lampyridae</taxon>
        <taxon>Lampyrinae</taxon>
        <taxon>Photinus</taxon>
    </lineage>
</organism>
<dbReference type="InParanoid" id="A0A5N4AFM3"/>
<dbReference type="Pfam" id="PF03473">
    <property type="entry name" value="MOSC"/>
    <property type="match status" value="1"/>
</dbReference>